<evidence type="ECO:0000313" key="2">
    <source>
        <dbReference type="EMBL" id="UUT35276.1"/>
    </source>
</evidence>
<dbReference type="PANTHER" id="PTHR42912">
    <property type="entry name" value="METHYLTRANSFERASE"/>
    <property type="match status" value="1"/>
</dbReference>
<dbReference type="Pfam" id="PF08241">
    <property type="entry name" value="Methyltransf_11"/>
    <property type="match status" value="1"/>
</dbReference>
<accession>A0ABY5NJM3</accession>
<protein>
    <submittedName>
        <fullName evidence="2">Methyltransferase domain-containing protein</fullName>
    </submittedName>
</protein>
<dbReference type="InterPro" id="IPR050508">
    <property type="entry name" value="Methyltransf_Superfamily"/>
</dbReference>
<dbReference type="Gene3D" id="3.40.50.150">
    <property type="entry name" value="Vaccinia Virus protein VP39"/>
    <property type="match status" value="1"/>
</dbReference>
<dbReference type="InterPro" id="IPR029063">
    <property type="entry name" value="SAM-dependent_MTases_sf"/>
</dbReference>
<organism evidence="2 3">
    <name type="scientific">Microbacterium elymi</name>
    <dbReference type="NCBI Taxonomy" id="2909587"/>
    <lineage>
        <taxon>Bacteria</taxon>
        <taxon>Bacillati</taxon>
        <taxon>Actinomycetota</taxon>
        <taxon>Actinomycetes</taxon>
        <taxon>Micrococcales</taxon>
        <taxon>Microbacteriaceae</taxon>
        <taxon>Microbacterium</taxon>
    </lineage>
</organism>
<dbReference type="EMBL" id="CP091139">
    <property type="protein sequence ID" value="UUT35276.1"/>
    <property type="molecule type" value="Genomic_DNA"/>
</dbReference>
<dbReference type="InterPro" id="IPR013216">
    <property type="entry name" value="Methyltransf_11"/>
</dbReference>
<reference evidence="2" key="1">
    <citation type="submission" date="2022-01" db="EMBL/GenBank/DDBJ databases">
        <title>Microbacterium eymi and Microbacterium rhizovicinus sp. nov., isolated from the rhizospheric soil of Elymus tsukushiensis, a plant native to the Dokdo Islands, Republic of Korea.</title>
        <authorList>
            <person name="Hwang Y.J."/>
        </authorList>
    </citation>
    <scope>NUCLEOTIDE SEQUENCE</scope>
    <source>
        <strain evidence="2">KUDC0405</strain>
    </source>
</reference>
<dbReference type="CDD" id="cd02440">
    <property type="entry name" value="AdoMet_MTases"/>
    <property type="match status" value="1"/>
</dbReference>
<dbReference type="GO" id="GO:0032259">
    <property type="term" value="P:methylation"/>
    <property type="evidence" value="ECO:0007669"/>
    <property type="project" value="UniProtKB-KW"/>
</dbReference>
<keyword evidence="2" id="KW-0489">Methyltransferase</keyword>
<keyword evidence="2" id="KW-0808">Transferase</keyword>
<evidence type="ECO:0000259" key="1">
    <source>
        <dbReference type="Pfam" id="PF08241"/>
    </source>
</evidence>
<dbReference type="Proteomes" id="UP001054811">
    <property type="component" value="Chromosome"/>
</dbReference>
<feature type="domain" description="Methyltransferase type 11" evidence="1">
    <location>
        <begin position="49"/>
        <end position="141"/>
    </location>
</feature>
<keyword evidence="3" id="KW-1185">Reference proteome</keyword>
<dbReference type="GO" id="GO:0008168">
    <property type="term" value="F:methyltransferase activity"/>
    <property type="evidence" value="ECO:0007669"/>
    <property type="project" value="UniProtKB-KW"/>
</dbReference>
<dbReference type="RefSeq" id="WP_259611850.1">
    <property type="nucleotide sequence ID" value="NZ_CP091139.2"/>
</dbReference>
<proteinExistence type="predicted"/>
<dbReference type="SUPFAM" id="SSF53335">
    <property type="entry name" value="S-adenosyl-L-methionine-dependent methyltransferases"/>
    <property type="match status" value="1"/>
</dbReference>
<sequence length="210" mass="22171">MSASPDSRVAAIRDAFDARAADYDENAMHRALAASVARFARVTEDGSALDVATGTGLAARALAALHPGLSITGVDVSPGMLAVARTALPSARWVEADAAALPAAEASADLITCVTALHLFAAPQRAIAEWARVLRPGGRAVTATFVSGGHHGPHTAEHHPVDVPYPRDHDSFATPERLEEFYRPAGLRIARIATWVRTDDRMLIAEAVRA</sequence>
<gene>
    <name evidence="2" type="ORF">L2X98_34450</name>
</gene>
<name>A0ABY5NJM3_9MICO</name>
<evidence type="ECO:0000313" key="3">
    <source>
        <dbReference type="Proteomes" id="UP001054811"/>
    </source>
</evidence>